<proteinExistence type="predicted"/>
<name>I4W2I3_9GAMM</name>
<dbReference type="eggNOG" id="COG1479">
    <property type="taxonomic scope" value="Bacteria"/>
</dbReference>
<protein>
    <recommendedName>
        <fullName evidence="2">GmrSD restriction endonucleases N-terminal domain-containing protein</fullName>
    </recommendedName>
</protein>
<gene>
    <name evidence="3" type="ORF">UU7_07521</name>
</gene>
<organism evidence="3 4">
    <name type="scientific">Rhodanobacter spathiphylli B39</name>
    <dbReference type="NCBI Taxonomy" id="1163407"/>
    <lineage>
        <taxon>Bacteria</taxon>
        <taxon>Pseudomonadati</taxon>
        <taxon>Pseudomonadota</taxon>
        <taxon>Gammaproteobacteria</taxon>
        <taxon>Lysobacterales</taxon>
        <taxon>Rhodanobacteraceae</taxon>
        <taxon>Rhodanobacter</taxon>
    </lineage>
</organism>
<dbReference type="AlphaFoldDB" id="I4W2I3"/>
<dbReference type="Pfam" id="PF03235">
    <property type="entry name" value="GmrSD_N"/>
    <property type="match status" value="1"/>
</dbReference>
<evidence type="ECO:0000313" key="3">
    <source>
        <dbReference type="EMBL" id="EIL93674.1"/>
    </source>
</evidence>
<dbReference type="EMBL" id="AJXT01000015">
    <property type="protein sequence ID" value="EIL93674.1"/>
    <property type="molecule type" value="Genomic_DNA"/>
</dbReference>
<dbReference type="OrthoDB" id="9798761at2"/>
<feature type="domain" description="GmrSD restriction endonucleases N-terminal" evidence="2">
    <location>
        <begin position="9"/>
        <end position="252"/>
    </location>
</feature>
<dbReference type="STRING" id="1163407.UU7_07521"/>
<dbReference type="RefSeq" id="WP_007806967.1">
    <property type="nucleotide sequence ID" value="NZ_AJXT01000015.1"/>
</dbReference>
<evidence type="ECO:0000259" key="2">
    <source>
        <dbReference type="Pfam" id="PF03235"/>
    </source>
</evidence>
<dbReference type="PATRIC" id="fig|1163407.3.peg.1507"/>
<evidence type="ECO:0000313" key="4">
    <source>
        <dbReference type="Proteomes" id="UP000003226"/>
    </source>
</evidence>
<evidence type="ECO:0000256" key="1">
    <source>
        <dbReference type="SAM" id="MobiDB-lite"/>
    </source>
</evidence>
<dbReference type="PANTHER" id="PTHR37292:SF2">
    <property type="entry name" value="DUF262 DOMAIN-CONTAINING PROTEIN"/>
    <property type="match status" value="1"/>
</dbReference>
<feature type="region of interest" description="Disordered" evidence="1">
    <location>
        <begin position="601"/>
        <end position="620"/>
    </location>
</feature>
<dbReference type="InterPro" id="IPR004919">
    <property type="entry name" value="GmrSD_N"/>
</dbReference>
<accession>I4W2I3</accession>
<feature type="compositionally biased region" description="Acidic residues" evidence="1">
    <location>
        <begin position="604"/>
        <end position="620"/>
    </location>
</feature>
<dbReference type="PANTHER" id="PTHR37292">
    <property type="entry name" value="VNG6097C"/>
    <property type="match status" value="1"/>
</dbReference>
<reference evidence="3 4" key="1">
    <citation type="journal article" date="2012" name="J. Bacteriol.">
        <title>Genome sequences for six rhodanobacter strains, isolated from soils and the terrestrial subsurface, with variable denitrification capabilities.</title>
        <authorList>
            <person name="Kostka J.E."/>
            <person name="Green S.J."/>
            <person name="Rishishwar L."/>
            <person name="Prakash O."/>
            <person name="Katz L.S."/>
            <person name="Marino-Ramirez L."/>
            <person name="Jordan I.K."/>
            <person name="Munk C."/>
            <person name="Ivanova N."/>
            <person name="Mikhailova N."/>
            <person name="Watson D.B."/>
            <person name="Brown S.D."/>
            <person name="Palumbo A.V."/>
            <person name="Brooks S.C."/>
        </authorList>
    </citation>
    <scope>NUCLEOTIDE SEQUENCE [LARGE SCALE GENOMIC DNA]</scope>
    <source>
        <strain evidence="3 4">B39</strain>
    </source>
</reference>
<comment type="caution">
    <text evidence="3">The sequence shown here is derived from an EMBL/GenBank/DDBJ whole genome shotgun (WGS) entry which is preliminary data.</text>
</comment>
<dbReference type="eggNOG" id="COG3472">
    <property type="taxonomic scope" value="Bacteria"/>
</dbReference>
<keyword evidence="4" id="KW-1185">Reference proteome</keyword>
<dbReference type="Proteomes" id="UP000003226">
    <property type="component" value="Unassembled WGS sequence"/>
</dbReference>
<sequence>MFDTTKEDLKDILRKVNEGKLQLPDFQRDYVWGDEDVRSLIASIAKGFPVGALLTLETGGEVEFKPRVLEGVEVRDVRPTELLLDGQQRMTSLFQAAFAKAPVRTRNVHKKLVERLYYIDIKKAAASKGSLEDAIIGVPADRIVRTNFGKTIDLDVSTRDREFELDLFPLNQVFDSRDWFYDWRDFWRAKGRDITELDRDFVRTIVDSIERYKMPIIRLDRNNKREAICVVFEKVNVGGKKLDAFELVTAIYAAEKFDLREDWNGTKKPAKAGRHSRMIGAPNPRDVLTQIANTDFLQACTLLHTRDLRLQKAAEGAKDGDLPQISCKRDALLGLPLHAYQKHADAVESGFIEAGGFLNELKIIWHKDISYPPLVVGLAAIFAILGKDAQTAKAKQQLAQWFWSVTLGELFGSSTESRLARDVPEVVDWIKNPVSRPRTLDEAVFQAVRLRSLRSRQSAAYKGLHALLMKGGCRDFITGRPTDLMTFFNDDIDIHHVFPQAWCKKQGIEKGVFDAIINKTPLSKLSNISVSGDAPSVYLKRIEDKQGISSDDLDAILRTHLIEPAHLRADDFKAFYEARSNALAELVAGAMQKPVVVEAGTNEVEQEDDSMEADEELEAA</sequence>